<gene>
    <name evidence="8" type="ORF">SAMN02745124_04512</name>
</gene>
<dbReference type="PROSITE" id="PS51900">
    <property type="entry name" value="CB"/>
    <property type="match status" value="1"/>
</dbReference>
<dbReference type="GO" id="GO:0015074">
    <property type="term" value="P:DNA integration"/>
    <property type="evidence" value="ECO:0007669"/>
    <property type="project" value="UniProtKB-KW"/>
</dbReference>
<evidence type="ECO:0000259" key="7">
    <source>
        <dbReference type="PROSITE" id="PS51900"/>
    </source>
</evidence>
<dbReference type="EMBL" id="FQXS01000080">
    <property type="protein sequence ID" value="SHI16304.1"/>
    <property type="molecule type" value="Genomic_DNA"/>
</dbReference>
<dbReference type="InterPro" id="IPR050090">
    <property type="entry name" value="Tyrosine_recombinase_XerCD"/>
</dbReference>
<dbReference type="Gene3D" id="1.10.150.130">
    <property type="match status" value="1"/>
</dbReference>
<sequence>MTEELSLVKTSVFDQKTGFTYHSGSKTAHYHNSSAELKRYTTHRWCSRLAASKLPGADLAVEYLYAKYIRNLSVSTIQQSGGIILYFLHFLVRDGTSIYALTRQNISAYVEYEQERGLKVQSVVNHLRAVYTFIGFLVERGVLPEAVLQSKIKIKLPQALPKAIPLDDIRSLLAVITTARDRALILLLLRTGMRIGELLAVKLSDLIYTERKILIYLGEKNYQGRVVYYSRDAEHALHQWLSERDDRSEYLFPGQARRLNLSYVAAWSVMRNAISSAGLSGKGYSLHSLRHTFATDMLNGGMRIEVLQRLLGHQEIEMTMRYARVSDKTRELEYFKAMDRIEQGSQHGPQRINLELQKVFEEKKLLRSHRKKLS</sequence>
<keyword evidence="2" id="KW-0229">DNA integration</keyword>
<comment type="similarity">
    <text evidence="1">Belongs to the 'phage' integrase family.</text>
</comment>
<dbReference type="PANTHER" id="PTHR30349">
    <property type="entry name" value="PHAGE INTEGRASE-RELATED"/>
    <property type="match status" value="1"/>
</dbReference>
<dbReference type="AlphaFoldDB" id="A0A1M5YWS7"/>
<dbReference type="Gene3D" id="1.10.443.10">
    <property type="entry name" value="Intergrase catalytic core"/>
    <property type="match status" value="1"/>
</dbReference>
<keyword evidence="3 5" id="KW-0238">DNA-binding</keyword>
<evidence type="ECO:0000256" key="2">
    <source>
        <dbReference type="ARBA" id="ARBA00022908"/>
    </source>
</evidence>
<dbReference type="Proteomes" id="UP000184139">
    <property type="component" value="Unassembled WGS sequence"/>
</dbReference>
<dbReference type="GO" id="GO:0006310">
    <property type="term" value="P:DNA recombination"/>
    <property type="evidence" value="ECO:0007669"/>
    <property type="project" value="UniProtKB-KW"/>
</dbReference>
<proteinExistence type="inferred from homology"/>
<dbReference type="STRING" id="1121409.SAMN02745124_04512"/>
<evidence type="ECO:0000313" key="8">
    <source>
        <dbReference type="EMBL" id="SHI16304.1"/>
    </source>
</evidence>
<dbReference type="CDD" id="cd00397">
    <property type="entry name" value="DNA_BRE_C"/>
    <property type="match status" value="1"/>
</dbReference>
<evidence type="ECO:0000313" key="9">
    <source>
        <dbReference type="Proteomes" id="UP000184139"/>
    </source>
</evidence>
<dbReference type="InterPro" id="IPR002104">
    <property type="entry name" value="Integrase_catalytic"/>
</dbReference>
<reference evidence="8 9" key="1">
    <citation type="submission" date="2016-11" db="EMBL/GenBank/DDBJ databases">
        <authorList>
            <person name="Jaros S."/>
            <person name="Januszkiewicz K."/>
            <person name="Wedrychowicz H."/>
        </authorList>
    </citation>
    <scope>NUCLEOTIDE SEQUENCE [LARGE SCALE GENOMIC DNA]</scope>
    <source>
        <strain evidence="8 9">DSM 9705</strain>
    </source>
</reference>
<organism evidence="8 9">
    <name type="scientific">Desulfofustis glycolicus DSM 9705</name>
    <dbReference type="NCBI Taxonomy" id="1121409"/>
    <lineage>
        <taxon>Bacteria</taxon>
        <taxon>Pseudomonadati</taxon>
        <taxon>Thermodesulfobacteriota</taxon>
        <taxon>Desulfobulbia</taxon>
        <taxon>Desulfobulbales</taxon>
        <taxon>Desulfocapsaceae</taxon>
        <taxon>Desulfofustis</taxon>
    </lineage>
</organism>
<dbReference type="Pfam" id="PF00589">
    <property type="entry name" value="Phage_integrase"/>
    <property type="match status" value="1"/>
</dbReference>
<evidence type="ECO:0000256" key="3">
    <source>
        <dbReference type="ARBA" id="ARBA00023125"/>
    </source>
</evidence>
<name>A0A1M5YWS7_9BACT</name>
<feature type="domain" description="Core-binding (CB)" evidence="7">
    <location>
        <begin position="59"/>
        <end position="138"/>
    </location>
</feature>
<evidence type="ECO:0000256" key="5">
    <source>
        <dbReference type="PROSITE-ProRule" id="PRU01248"/>
    </source>
</evidence>
<dbReference type="SUPFAM" id="SSF56349">
    <property type="entry name" value="DNA breaking-rejoining enzymes"/>
    <property type="match status" value="1"/>
</dbReference>
<dbReference type="InterPro" id="IPR011010">
    <property type="entry name" value="DNA_brk_join_enz"/>
</dbReference>
<feature type="domain" description="Tyr recombinase" evidence="6">
    <location>
        <begin position="159"/>
        <end position="336"/>
    </location>
</feature>
<dbReference type="InterPro" id="IPR010998">
    <property type="entry name" value="Integrase_recombinase_N"/>
</dbReference>
<keyword evidence="4" id="KW-0233">DNA recombination</keyword>
<dbReference type="PROSITE" id="PS51898">
    <property type="entry name" value="TYR_RECOMBINASE"/>
    <property type="match status" value="1"/>
</dbReference>
<dbReference type="PANTHER" id="PTHR30349:SF41">
    <property type="entry name" value="INTEGRASE_RECOMBINASE PROTEIN MJ0367-RELATED"/>
    <property type="match status" value="1"/>
</dbReference>
<dbReference type="InterPro" id="IPR013762">
    <property type="entry name" value="Integrase-like_cat_sf"/>
</dbReference>
<evidence type="ECO:0000259" key="6">
    <source>
        <dbReference type="PROSITE" id="PS51898"/>
    </source>
</evidence>
<evidence type="ECO:0000256" key="1">
    <source>
        <dbReference type="ARBA" id="ARBA00008857"/>
    </source>
</evidence>
<dbReference type="InterPro" id="IPR044068">
    <property type="entry name" value="CB"/>
</dbReference>
<protein>
    <submittedName>
        <fullName evidence="8">Phage integrase family protein</fullName>
    </submittedName>
</protein>
<keyword evidence="9" id="KW-1185">Reference proteome</keyword>
<evidence type="ECO:0000256" key="4">
    <source>
        <dbReference type="ARBA" id="ARBA00023172"/>
    </source>
</evidence>
<dbReference type="GO" id="GO:0003677">
    <property type="term" value="F:DNA binding"/>
    <property type="evidence" value="ECO:0007669"/>
    <property type="project" value="UniProtKB-UniRule"/>
</dbReference>
<accession>A0A1M5YWS7</accession>